<proteinExistence type="predicted"/>
<evidence type="ECO:0000313" key="3">
    <source>
        <dbReference type="Proteomes" id="UP000289738"/>
    </source>
</evidence>
<dbReference type="Proteomes" id="UP000289738">
    <property type="component" value="Chromosome B04"/>
</dbReference>
<accession>A0A444ZP89</accession>
<evidence type="ECO:0000256" key="1">
    <source>
        <dbReference type="SAM" id="MobiDB-lite"/>
    </source>
</evidence>
<organism evidence="2 3">
    <name type="scientific">Arachis hypogaea</name>
    <name type="common">Peanut</name>
    <dbReference type="NCBI Taxonomy" id="3818"/>
    <lineage>
        <taxon>Eukaryota</taxon>
        <taxon>Viridiplantae</taxon>
        <taxon>Streptophyta</taxon>
        <taxon>Embryophyta</taxon>
        <taxon>Tracheophyta</taxon>
        <taxon>Spermatophyta</taxon>
        <taxon>Magnoliopsida</taxon>
        <taxon>eudicotyledons</taxon>
        <taxon>Gunneridae</taxon>
        <taxon>Pentapetalae</taxon>
        <taxon>rosids</taxon>
        <taxon>fabids</taxon>
        <taxon>Fabales</taxon>
        <taxon>Fabaceae</taxon>
        <taxon>Papilionoideae</taxon>
        <taxon>50 kb inversion clade</taxon>
        <taxon>dalbergioids sensu lato</taxon>
        <taxon>Dalbergieae</taxon>
        <taxon>Pterocarpus clade</taxon>
        <taxon>Arachis</taxon>
    </lineage>
</organism>
<sequence>MRNYITRKVRNVSKLDDAKEFKNQSTLLGYTLMKNEDIQSFKWLFKCCLRCMGGKAPKAFSPTNSHRGKGPSRCACQK</sequence>
<feature type="region of interest" description="Disordered" evidence="1">
    <location>
        <begin position="59"/>
        <end position="78"/>
    </location>
</feature>
<name>A0A444ZP89_ARAHY</name>
<evidence type="ECO:0000313" key="2">
    <source>
        <dbReference type="EMBL" id="RYR15993.1"/>
    </source>
</evidence>
<protein>
    <recommendedName>
        <fullName evidence="4">Protein FAR1-RELATED SEQUENCE</fullName>
    </recommendedName>
</protein>
<evidence type="ECO:0008006" key="4">
    <source>
        <dbReference type="Google" id="ProtNLM"/>
    </source>
</evidence>
<comment type="caution">
    <text evidence="2">The sequence shown here is derived from an EMBL/GenBank/DDBJ whole genome shotgun (WGS) entry which is preliminary data.</text>
</comment>
<dbReference type="EMBL" id="SDMP01000014">
    <property type="protein sequence ID" value="RYR15993.1"/>
    <property type="molecule type" value="Genomic_DNA"/>
</dbReference>
<gene>
    <name evidence="2" type="ORF">Ahy_B04g072978</name>
</gene>
<keyword evidence="3" id="KW-1185">Reference proteome</keyword>
<dbReference type="AlphaFoldDB" id="A0A444ZP89"/>
<reference evidence="2 3" key="1">
    <citation type="submission" date="2019-01" db="EMBL/GenBank/DDBJ databases">
        <title>Sequencing of cultivated peanut Arachis hypogaea provides insights into genome evolution and oil improvement.</title>
        <authorList>
            <person name="Chen X."/>
        </authorList>
    </citation>
    <scope>NUCLEOTIDE SEQUENCE [LARGE SCALE GENOMIC DNA]</scope>
    <source>
        <strain evidence="3">cv. Fuhuasheng</strain>
        <tissue evidence="2">Leaves</tissue>
    </source>
</reference>